<organism evidence="1 2">
    <name type="scientific">Candidatus Brachybacterium merdavium</name>
    <dbReference type="NCBI Taxonomy" id="2838513"/>
    <lineage>
        <taxon>Bacteria</taxon>
        <taxon>Bacillati</taxon>
        <taxon>Actinomycetota</taxon>
        <taxon>Actinomycetes</taxon>
        <taxon>Micrococcales</taxon>
        <taxon>Dermabacteraceae</taxon>
        <taxon>Brachybacterium</taxon>
    </lineage>
</organism>
<evidence type="ECO:0000313" key="2">
    <source>
        <dbReference type="Proteomes" id="UP000823823"/>
    </source>
</evidence>
<dbReference type="Proteomes" id="UP000823823">
    <property type="component" value="Unassembled WGS sequence"/>
</dbReference>
<dbReference type="CDD" id="cd07067">
    <property type="entry name" value="HP_PGM_like"/>
    <property type="match status" value="1"/>
</dbReference>
<dbReference type="PANTHER" id="PTHR48100">
    <property type="entry name" value="BROAD-SPECIFICITY PHOSPHATASE YOR283W-RELATED"/>
    <property type="match status" value="1"/>
</dbReference>
<dbReference type="AlphaFoldDB" id="A0A9D2RN82"/>
<dbReference type="GO" id="GO:0016791">
    <property type="term" value="F:phosphatase activity"/>
    <property type="evidence" value="ECO:0007669"/>
    <property type="project" value="TreeGrafter"/>
</dbReference>
<reference evidence="1" key="2">
    <citation type="submission" date="2021-04" db="EMBL/GenBank/DDBJ databases">
        <authorList>
            <person name="Gilroy R."/>
        </authorList>
    </citation>
    <scope>NUCLEOTIDE SEQUENCE</scope>
    <source>
        <strain evidence="1">ChiHjej13B12-24818</strain>
    </source>
</reference>
<dbReference type="Gene3D" id="3.40.50.1240">
    <property type="entry name" value="Phosphoglycerate mutase-like"/>
    <property type="match status" value="1"/>
</dbReference>
<gene>
    <name evidence="1" type="ORF">H9786_01750</name>
</gene>
<dbReference type="EMBL" id="DWZH01000012">
    <property type="protein sequence ID" value="HJB09246.1"/>
    <property type="molecule type" value="Genomic_DNA"/>
</dbReference>
<dbReference type="SMART" id="SM00855">
    <property type="entry name" value="PGAM"/>
    <property type="match status" value="1"/>
</dbReference>
<evidence type="ECO:0000313" key="1">
    <source>
        <dbReference type="EMBL" id="HJB09246.1"/>
    </source>
</evidence>
<dbReference type="Pfam" id="PF00300">
    <property type="entry name" value="His_Phos_1"/>
    <property type="match status" value="1"/>
</dbReference>
<dbReference type="InterPro" id="IPR050275">
    <property type="entry name" value="PGM_Phosphatase"/>
</dbReference>
<accession>A0A9D2RN82</accession>
<dbReference type="PANTHER" id="PTHR48100:SF62">
    <property type="entry name" value="GLUCOSYL-3-PHOSPHOGLYCERATE PHOSPHATASE"/>
    <property type="match status" value="1"/>
</dbReference>
<proteinExistence type="predicted"/>
<dbReference type="GO" id="GO:0005737">
    <property type="term" value="C:cytoplasm"/>
    <property type="evidence" value="ECO:0007669"/>
    <property type="project" value="TreeGrafter"/>
</dbReference>
<reference evidence="1" key="1">
    <citation type="journal article" date="2021" name="PeerJ">
        <title>Extensive microbial diversity within the chicken gut microbiome revealed by metagenomics and culture.</title>
        <authorList>
            <person name="Gilroy R."/>
            <person name="Ravi A."/>
            <person name="Getino M."/>
            <person name="Pursley I."/>
            <person name="Horton D.L."/>
            <person name="Alikhan N.F."/>
            <person name="Baker D."/>
            <person name="Gharbi K."/>
            <person name="Hall N."/>
            <person name="Watson M."/>
            <person name="Adriaenssens E.M."/>
            <person name="Foster-Nyarko E."/>
            <person name="Jarju S."/>
            <person name="Secka A."/>
            <person name="Antonio M."/>
            <person name="Oren A."/>
            <person name="Chaudhuri R.R."/>
            <person name="La Ragione R."/>
            <person name="Hildebrand F."/>
            <person name="Pallen M.J."/>
        </authorList>
    </citation>
    <scope>NUCLEOTIDE SEQUENCE</scope>
    <source>
        <strain evidence="1">ChiHjej13B12-24818</strain>
    </source>
</reference>
<name>A0A9D2RN82_9MICO</name>
<protein>
    <submittedName>
        <fullName evidence="1">Histidine phosphatase family protein</fullName>
    </submittedName>
</protein>
<dbReference type="SUPFAM" id="SSF53254">
    <property type="entry name" value="Phosphoglycerate mutase-like"/>
    <property type="match status" value="1"/>
</dbReference>
<sequence length="249" mass="26251">MTPTDESFTADTAAAGVDTAADVAVDPAAAHSSGCPEERATVILLVRHGATATTGSVLPGRAPGLHLAAAGRDQARRVGERLLERHAREPIRALYSSPLERAHETAEASAQALGLPVQIEPSLLECEVGEWTGRSLSELSALPEWRTVQSSPSTFRFPGGESFLEMQDRMVATMDRLRSAHPGGTVVCFSHADPIRSLLAHALGGPLDSMQRLSVSPCSVSAVLYRDAANPVVLLTNSSSQPLAELTAQ</sequence>
<dbReference type="InterPro" id="IPR029033">
    <property type="entry name" value="His_PPase_superfam"/>
</dbReference>
<comment type="caution">
    <text evidence="1">The sequence shown here is derived from an EMBL/GenBank/DDBJ whole genome shotgun (WGS) entry which is preliminary data.</text>
</comment>
<dbReference type="InterPro" id="IPR013078">
    <property type="entry name" value="His_Pase_superF_clade-1"/>
</dbReference>